<keyword evidence="1" id="KW-1133">Transmembrane helix</keyword>
<proteinExistence type="predicted"/>
<feature type="transmembrane region" description="Helical" evidence="1">
    <location>
        <begin position="369"/>
        <end position="387"/>
    </location>
</feature>
<organism evidence="2 3">
    <name type="scientific">Austropuccinia psidii MF-1</name>
    <dbReference type="NCBI Taxonomy" id="1389203"/>
    <lineage>
        <taxon>Eukaryota</taxon>
        <taxon>Fungi</taxon>
        <taxon>Dikarya</taxon>
        <taxon>Basidiomycota</taxon>
        <taxon>Pucciniomycotina</taxon>
        <taxon>Pucciniomycetes</taxon>
        <taxon>Pucciniales</taxon>
        <taxon>Sphaerophragmiaceae</taxon>
        <taxon>Austropuccinia</taxon>
    </lineage>
</organism>
<gene>
    <name evidence="2" type="ORF">O181_022791</name>
</gene>
<evidence type="ECO:0000256" key="1">
    <source>
        <dbReference type="SAM" id="Phobius"/>
    </source>
</evidence>
<reference evidence="2" key="1">
    <citation type="submission" date="2021-03" db="EMBL/GenBank/DDBJ databases">
        <title>Draft genome sequence of rust myrtle Austropuccinia psidii MF-1, a brazilian biotype.</title>
        <authorList>
            <person name="Quecine M.C."/>
            <person name="Pachon D.M.R."/>
            <person name="Bonatelli M.L."/>
            <person name="Correr F.H."/>
            <person name="Franceschini L.M."/>
            <person name="Leite T.F."/>
            <person name="Margarido G.R.A."/>
            <person name="Almeida C.A."/>
            <person name="Ferrarezi J.A."/>
            <person name="Labate C.A."/>
        </authorList>
    </citation>
    <scope>NUCLEOTIDE SEQUENCE</scope>
    <source>
        <strain evidence="2">MF-1</strain>
    </source>
</reference>
<dbReference type="Proteomes" id="UP000765509">
    <property type="component" value="Unassembled WGS sequence"/>
</dbReference>
<sequence length="481" mass="54060">MLASIVRQDVNDPTTLNANLIKTLNQTPPNSNPYVASAKYVSDLLEQRAPLTPVSLVDENAPKPVWLVALPVVFLFLFACQIIISILCIFSLRRVEKFWLAKISKTGIFYLNTKYFCLILGSLFSVVVSLDLVTFLLAIFDFTGADSRFLILSLEWLPCFLAGWIFLWGIAAGVFESAFETKERPMPKNSVIFFNFFAIILPLVMTFSQATFFLIAQNRMINIMRIGESIQAVITMGAPKYNPKTFNATKEILPNLIPLKNIIPLESEMAAYLIVGRLMWIAWALILLGFTVPLVVMHLKALESAIQKISKDCRIDVNHLQQLAERESEHPFFHEEPFSSSNGSALTPKQLKAVHLHNRFQAERRANKLSLAIFLCYLSVYLFLSIANRATTGMDQYDSRAGLTTSFLIFGRAILSILGFSVTLKFYMHLRTNSKEALERGAGSMFGAGIQFQKELSAATDDACLPQETNDEKSIDRLNRP</sequence>
<feature type="transmembrane region" description="Helical" evidence="1">
    <location>
        <begin position="191"/>
        <end position="215"/>
    </location>
</feature>
<evidence type="ECO:0000313" key="3">
    <source>
        <dbReference type="Proteomes" id="UP000765509"/>
    </source>
</evidence>
<feature type="transmembrane region" description="Helical" evidence="1">
    <location>
        <begin position="65"/>
        <end position="92"/>
    </location>
</feature>
<dbReference type="OrthoDB" id="2499950at2759"/>
<name>A0A9Q3CDM0_9BASI</name>
<feature type="transmembrane region" description="Helical" evidence="1">
    <location>
        <begin position="278"/>
        <end position="299"/>
    </location>
</feature>
<protein>
    <submittedName>
        <fullName evidence="2">Uncharacterized protein</fullName>
    </submittedName>
</protein>
<keyword evidence="1" id="KW-0812">Transmembrane</keyword>
<dbReference type="EMBL" id="AVOT02007066">
    <property type="protein sequence ID" value="MBW0483076.1"/>
    <property type="molecule type" value="Genomic_DNA"/>
</dbReference>
<keyword evidence="3" id="KW-1185">Reference proteome</keyword>
<keyword evidence="1" id="KW-0472">Membrane</keyword>
<feature type="transmembrane region" description="Helical" evidence="1">
    <location>
        <begin position="407"/>
        <end position="427"/>
    </location>
</feature>
<accession>A0A9Q3CDM0</accession>
<dbReference type="AlphaFoldDB" id="A0A9Q3CDM0"/>
<feature type="transmembrane region" description="Helical" evidence="1">
    <location>
        <begin position="160"/>
        <end position="179"/>
    </location>
</feature>
<evidence type="ECO:0000313" key="2">
    <source>
        <dbReference type="EMBL" id="MBW0483076.1"/>
    </source>
</evidence>
<feature type="transmembrane region" description="Helical" evidence="1">
    <location>
        <begin position="113"/>
        <end position="140"/>
    </location>
</feature>
<comment type="caution">
    <text evidence="2">The sequence shown here is derived from an EMBL/GenBank/DDBJ whole genome shotgun (WGS) entry which is preliminary data.</text>
</comment>